<evidence type="ECO:0000313" key="1">
    <source>
        <dbReference type="EMBL" id="TDP85584.1"/>
    </source>
</evidence>
<dbReference type="PANTHER" id="PTHR36508">
    <property type="entry name" value="PROTEIN SLYX"/>
    <property type="match status" value="1"/>
</dbReference>
<dbReference type="OrthoDB" id="5422806at2"/>
<dbReference type="PANTHER" id="PTHR36508:SF1">
    <property type="entry name" value="PROTEIN SLYX"/>
    <property type="match status" value="1"/>
</dbReference>
<comment type="caution">
    <text evidence="1">The sequence shown here is derived from an EMBL/GenBank/DDBJ whole genome shotgun (WGS) entry which is preliminary data.</text>
</comment>
<name>A0A4R6RH44_9HYPH</name>
<dbReference type="Gene3D" id="1.20.5.300">
    <property type="match status" value="1"/>
</dbReference>
<sequence length="73" mass="8327">MTEDATDLVARIDDLEIRIAHQDGVIADLDKVVTAQWAEIDRLKRLVGNLADRLGEAESRVDEFMPQKRPPHY</sequence>
<proteinExistence type="predicted"/>
<organism evidence="1 2">
    <name type="scientific">Oharaeibacter diazotrophicus</name>
    <dbReference type="NCBI Taxonomy" id="1920512"/>
    <lineage>
        <taxon>Bacteria</taxon>
        <taxon>Pseudomonadati</taxon>
        <taxon>Pseudomonadota</taxon>
        <taxon>Alphaproteobacteria</taxon>
        <taxon>Hyphomicrobiales</taxon>
        <taxon>Pleomorphomonadaceae</taxon>
        <taxon>Oharaeibacter</taxon>
    </lineage>
</organism>
<dbReference type="Proteomes" id="UP000294547">
    <property type="component" value="Unassembled WGS sequence"/>
</dbReference>
<dbReference type="AlphaFoldDB" id="A0A4R6RH44"/>
<reference evidence="1 2" key="1">
    <citation type="submission" date="2019-03" db="EMBL/GenBank/DDBJ databases">
        <title>Genomic Encyclopedia of Type Strains, Phase IV (KMG-IV): sequencing the most valuable type-strain genomes for metagenomic binning, comparative biology and taxonomic classification.</title>
        <authorList>
            <person name="Goeker M."/>
        </authorList>
    </citation>
    <scope>NUCLEOTIDE SEQUENCE [LARGE SCALE GENOMIC DNA]</scope>
    <source>
        <strain evidence="1 2">DSM 102969</strain>
    </source>
</reference>
<keyword evidence="2" id="KW-1185">Reference proteome</keyword>
<dbReference type="InterPro" id="IPR007236">
    <property type="entry name" value="SlyX"/>
</dbReference>
<accession>A0A4R6RH44</accession>
<gene>
    <name evidence="1" type="ORF">EDD54_2438</name>
</gene>
<evidence type="ECO:0000313" key="2">
    <source>
        <dbReference type="Proteomes" id="UP000294547"/>
    </source>
</evidence>
<dbReference type="Pfam" id="PF04102">
    <property type="entry name" value="SlyX"/>
    <property type="match status" value="1"/>
</dbReference>
<dbReference type="EMBL" id="SNXY01000007">
    <property type="protein sequence ID" value="TDP85584.1"/>
    <property type="molecule type" value="Genomic_DNA"/>
</dbReference>
<protein>
    <submittedName>
        <fullName evidence="1">SlyX protein</fullName>
    </submittedName>
</protein>
<dbReference type="RefSeq" id="WP_126541420.1">
    <property type="nucleotide sequence ID" value="NZ_BSPM01000004.1"/>
</dbReference>